<reference evidence="1" key="1">
    <citation type="submission" date="2023-06" db="EMBL/GenBank/DDBJ databases">
        <authorList>
            <consortium name="Lawrence Berkeley National Laboratory"/>
            <person name="Ahrendt S."/>
            <person name="Sahu N."/>
            <person name="Indic B."/>
            <person name="Wong-Bajracharya J."/>
            <person name="Merenyi Z."/>
            <person name="Ke H.-M."/>
            <person name="Monk M."/>
            <person name="Kocsube S."/>
            <person name="Drula E."/>
            <person name="Lipzen A."/>
            <person name="Balint B."/>
            <person name="Henrissat B."/>
            <person name="Andreopoulos B."/>
            <person name="Martin F.M."/>
            <person name="Harder C.B."/>
            <person name="Rigling D."/>
            <person name="Ford K.L."/>
            <person name="Foster G.D."/>
            <person name="Pangilinan J."/>
            <person name="Papanicolaou A."/>
            <person name="Barry K."/>
            <person name="LaButti K."/>
            <person name="Viragh M."/>
            <person name="Koriabine M."/>
            <person name="Yan M."/>
            <person name="Riley R."/>
            <person name="Champramary S."/>
            <person name="Plett K.L."/>
            <person name="Tsai I.J."/>
            <person name="Slot J."/>
            <person name="Sipos G."/>
            <person name="Plett J."/>
            <person name="Nagy L.G."/>
            <person name="Grigoriev I.V."/>
        </authorList>
    </citation>
    <scope>NUCLEOTIDE SEQUENCE</scope>
    <source>
        <strain evidence="1">FPL87.14</strain>
    </source>
</reference>
<organism evidence="1 2">
    <name type="scientific">Armillaria borealis</name>
    <dbReference type="NCBI Taxonomy" id="47425"/>
    <lineage>
        <taxon>Eukaryota</taxon>
        <taxon>Fungi</taxon>
        <taxon>Dikarya</taxon>
        <taxon>Basidiomycota</taxon>
        <taxon>Agaricomycotina</taxon>
        <taxon>Agaricomycetes</taxon>
        <taxon>Agaricomycetidae</taxon>
        <taxon>Agaricales</taxon>
        <taxon>Marasmiineae</taxon>
        <taxon>Physalacriaceae</taxon>
        <taxon>Armillaria</taxon>
    </lineage>
</organism>
<dbReference type="AlphaFoldDB" id="A0AA39J3C2"/>
<evidence type="ECO:0000313" key="1">
    <source>
        <dbReference type="EMBL" id="KAK0434819.1"/>
    </source>
</evidence>
<name>A0AA39J3C2_9AGAR</name>
<dbReference type="Proteomes" id="UP001175226">
    <property type="component" value="Unassembled WGS sequence"/>
</dbReference>
<sequence length="367" mass="41283">MQRPFPLSTQPALCPKFPAYPKQANVRRPYHDEEMDRNKGVTTDVRRMTRKSPSTLSQIRTSNPQLSKVTTMGTAGQRLREEISRVGITASRLHLDVTIGDELPDIMVANVDVFDFETFWCNRVVDVRLTVPRLLPYKVPGRGCGRSTSHSYLVNLKSVIVSQYGRWENEFLVNTHPQEVITFNVSPSSDFLRLALSALEDGPVWVSVKVKNFRQRSVLPVRLRWVGGSGEHQRIGSAGAKTGSEGGSACWMVSGAEPAIKPPTEPGVTRRRQHIDQSLHVQARVARYETFLVRSTIGTPEGDENVELHAENSWRRHMRRAEAAYLERPTFPLVQVPKTHHFGMGTYTLLVGIRYVSIGCCFHSPGR</sequence>
<protein>
    <submittedName>
        <fullName evidence="1">Uncharacterized protein</fullName>
    </submittedName>
</protein>
<proteinExistence type="predicted"/>
<accession>A0AA39J3C2</accession>
<evidence type="ECO:0000313" key="2">
    <source>
        <dbReference type="Proteomes" id="UP001175226"/>
    </source>
</evidence>
<gene>
    <name evidence="1" type="ORF">EV421DRAFT_1740657</name>
</gene>
<comment type="caution">
    <text evidence="1">The sequence shown here is derived from an EMBL/GenBank/DDBJ whole genome shotgun (WGS) entry which is preliminary data.</text>
</comment>
<dbReference type="EMBL" id="JAUEPT010000068">
    <property type="protein sequence ID" value="KAK0434819.1"/>
    <property type="molecule type" value="Genomic_DNA"/>
</dbReference>
<keyword evidence="2" id="KW-1185">Reference proteome</keyword>